<evidence type="ECO:0000256" key="1">
    <source>
        <dbReference type="SAM" id="Phobius"/>
    </source>
</evidence>
<organism evidence="3 4">
    <name type="scientific">Neocallimastix californiae</name>
    <dbReference type="NCBI Taxonomy" id="1754190"/>
    <lineage>
        <taxon>Eukaryota</taxon>
        <taxon>Fungi</taxon>
        <taxon>Fungi incertae sedis</taxon>
        <taxon>Chytridiomycota</taxon>
        <taxon>Chytridiomycota incertae sedis</taxon>
        <taxon>Neocallimastigomycetes</taxon>
        <taxon>Neocallimastigales</taxon>
        <taxon>Neocallimastigaceae</taxon>
        <taxon>Neocallimastix</taxon>
    </lineage>
</organism>
<keyword evidence="1" id="KW-1133">Transmembrane helix</keyword>
<evidence type="ECO:0000313" key="4">
    <source>
        <dbReference type="Proteomes" id="UP000193920"/>
    </source>
</evidence>
<dbReference type="OrthoDB" id="2157312at2759"/>
<dbReference type="InterPro" id="IPR012867">
    <property type="entry name" value="DUF1648"/>
</dbReference>
<evidence type="ECO:0000259" key="2">
    <source>
        <dbReference type="Pfam" id="PF07853"/>
    </source>
</evidence>
<keyword evidence="4" id="KW-1185">Reference proteome</keyword>
<feature type="domain" description="DUF1648" evidence="2">
    <location>
        <begin position="18"/>
        <end position="64"/>
    </location>
</feature>
<feature type="transmembrane region" description="Helical" evidence="1">
    <location>
        <begin position="108"/>
        <end position="134"/>
    </location>
</feature>
<feature type="transmembrane region" description="Helical" evidence="1">
    <location>
        <begin position="140"/>
        <end position="164"/>
    </location>
</feature>
<keyword evidence="1" id="KW-0812">Transmembrane</keyword>
<evidence type="ECO:0000313" key="3">
    <source>
        <dbReference type="EMBL" id="ORY20801.1"/>
    </source>
</evidence>
<protein>
    <recommendedName>
        <fullName evidence="2">DUF1648 domain-containing protein</fullName>
    </recommendedName>
</protein>
<accession>A0A1Y2AE43</accession>
<dbReference type="Proteomes" id="UP000193920">
    <property type="component" value="Unassembled WGS sequence"/>
</dbReference>
<gene>
    <name evidence="3" type="ORF">LY90DRAFT_516489</name>
</gene>
<dbReference type="Pfam" id="PF07853">
    <property type="entry name" value="DUF1648"/>
    <property type="match status" value="1"/>
</dbReference>
<proteinExistence type="predicted"/>
<feature type="transmembrane region" description="Helical" evidence="1">
    <location>
        <begin position="57"/>
        <end position="81"/>
    </location>
</feature>
<sequence>MENNFNIFNWLILFINVLIVIFMFVFIKIKFDDLPDEIPSHYNFNGECDSYSGKSTIYVIPIVSIGLTLIYSLLLIVFNFIPKRYWKIKLGIEEIELSDEAKGKVINYIGYLLISTLTITNMLMTYILMCMIYLTSISTIITLIFVAFIIISSIVFIVLIYKLIYRETH</sequence>
<dbReference type="EMBL" id="MCOG01000279">
    <property type="protein sequence ID" value="ORY20801.1"/>
    <property type="molecule type" value="Genomic_DNA"/>
</dbReference>
<comment type="caution">
    <text evidence="3">The sequence shown here is derived from an EMBL/GenBank/DDBJ whole genome shotgun (WGS) entry which is preliminary data.</text>
</comment>
<reference evidence="3 4" key="1">
    <citation type="submission" date="2016-08" db="EMBL/GenBank/DDBJ databases">
        <title>A Parts List for Fungal Cellulosomes Revealed by Comparative Genomics.</title>
        <authorList>
            <consortium name="DOE Joint Genome Institute"/>
            <person name="Haitjema C.H."/>
            <person name="Gilmore S.P."/>
            <person name="Henske J.K."/>
            <person name="Solomon K.V."/>
            <person name="De Groot R."/>
            <person name="Kuo A."/>
            <person name="Mondo S.J."/>
            <person name="Salamov A.A."/>
            <person name="Labutti K."/>
            <person name="Zhao Z."/>
            <person name="Chiniquy J."/>
            <person name="Barry K."/>
            <person name="Brewer H.M."/>
            <person name="Purvine S.O."/>
            <person name="Wright A.T."/>
            <person name="Boxma B."/>
            <person name="Van Alen T."/>
            <person name="Hackstein J.H."/>
            <person name="Baker S.E."/>
            <person name="Grigoriev I.V."/>
            <person name="O'Malley M.A."/>
        </authorList>
    </citation>
    <scope>NUCLEOTIDE SEQUENCE [LARGE SCALE GENOMIC DNA]</scope>
    <source>
        <strain evidence="3 4">G1</strain>
    </source>
</reference>
<name>A0A1Y2AE43_9FUNG</name>
<keyword evidence="1" id="KW-0472">Membrane</keyword>
<feature type="transmembrane region" description="Helical" evidence="1">
    <location>
        <begin position="7"/>
        <end position="27"/>
    </location>
</feature>
<dbReference type="AlphaFoldDB" id="A0A1Y2AE43"/>